<accession>A0A0J1ER69</accession>
<organism evidence="2 3">
    <name type="scientific">Rhodopirellula islandica</name>
    <dbReference type="NCBI Taxonomy" id="595434"/>
    <lineage>
        <taxon>Bacteria</taxon>
        <taxon>Pseudomonadati</taxon>
        <taxon>Planctomycetota</taxon>
        <taxon>Planctomycetia</taxon>
        <taxon>Pirellulales</taxon>
        <taxon>Pirellulaceae</taxon>
        <taxon>Rhodopirellula</taxon>
    </lineage>
</organism>
<dbReference type="STRING" id="595434.RISK_000138"/>
<evidence type="ECO:0000256" key="1">
    <source>
        <dbReference type="SAM" id="MobiDB-lite"/>
    </source>
</evidence>
<dbReference type="AlphaFoldDB" id="A0A0J1ER69"/>
<sequence length="519" mass="55736">MPNFDLRSDTSGTVRKDRGDSRMNTPPKHAGTAMDRNMKPRMQADQNHVDRFRKDRSRRGLLVRRVSLAILIASVSVSAQAGDGSTSGRVWQPRPLALPPTSATAPAWKPPTPQPTVVAPSPPPVTIIMTAPAPPAEEPPAITRRRQANRGGSATASLGRSQQTFSRPMPASDPINHHARTAELAQSAVDQLRSAHFAARRGAFHSAKESATQTLRIIASLRDSQMGGNLHTSQLNEAITAIRESTDFTGRYGPVDQAALQRLVDVHKTPALHGVNTSSLTAERAIEAYLNHARQRWVEATVGGPLAAEATLILADLEAATLTPQSSDLTESRSRLHASELALMYRRAAVEIGPDNPQATAELGRNLLRRSMPAIAKELLLLSVQQKPTRQSVEDLMRAASQSGDAQLAAECQQQLASTNLPSELPIQVLSPTQFSKTNQQFAAANSTPTHSLSSQASARAGQSAYPQTASRPTSRNSVGQGHLIVPAQNGRSVQSRMVDPSMPAAPARSTTPRSGLFW</sequence>
<name>A0A0J1ER69_RHOIS</name>
<feature type="compositionally biased region" description="Low complexity" evidence="1">
    <location>
        <begin position="452"/>
        <end position="465"/>
    </location>
</feature>
<dbReference type="Proteomes" id="UP000036367">
    <property type="component" value="Unassembled WGS sequence"/>
</dbReference>
<feature type="compositionally biased region" description="Polar residues" evidence="1">
    <location>
        <begin position="150"/>
        <end position="166"/>
    </location>
</feature>
<comment type="caution">
    <text evidence="2">The sequence shown here is derived from an EMBL/GenBank/DDBJ whole genome shotgun (WGS) entry which is preliminary data.</text>
</comment>
<feature type="region of interest" description="Disordered" evidence="1">
    <location>
        <begin position="145"/>
        <end position="169"/>
    </location>
</feature>
<proteinExistence type="predicted"/>
<feature type="region of interest" description="Disordered" evidence="1">
    <location>
        <begin position="440"/>
        <end position="519"/>
    </location>
</feature>
<feature type="compositionally biased region" description="Polar residues" evidence="1">
    <location>
        <begin position="440"/>
        <end position="451"/>
    </location>
</feature>
<protein>
    <submittedName>
        <fullName evidence="2">Uncharacterized protein</fullName>
    </submittedName>
</protein>
<reference evidence="2" key="1">
    <citation type="submission" date="2015-05" db="EMBL/GenBank/DDBJ databases">
        <title>Permanent draft genome of Rhodopirellula islandicus K833.</title>
        <authorList>
            <person name="Kizina J."/>
            <person name="Richter M."/>
            <person name="Glockner F.O."/>
            <person name="Harder J."/>
        </authorList>
    </citation>
    <scope>NUCLEOTIDE SEQUENCE [LARGE SCALE GENOMIC DNA]</scope>
    <source>
        <strain evidence="2">K833</strain>
    </source>
</reference>
<dbReference type="EMBL" id="LECT01000001">
    <property type="protein sequence ID" value="KLU07959.1"/>
    <property type="molecule type" value="Genomic_DNA"/>
</dbReference>
<evidence type="ECO:0000313" key="3">
    <source>
        <dbReference type="Proteomes" id="UP000036367"/>
    </source>
</evidence>
<gene>
    <name evidence="2" type="ORF">RISK_000138</name>
</gene>
<feature type="compositionally biased region" description="Polar residues" evidence="1">
    <location>
        <begin position="509"/>
        <end position="519"/>
    </location>
</feature>
<evidence type="ECO:0000313" key="2">
    <source>
        <dbReference type="EMBL" id="KLU07959.1"/>
    </source>
</evidence>
<keyword evidence="3" id="KW-1185">Reference proteome</keyword>
<dbReference type="PATRIC" id="fig|595434.4.peg.131"/>
<feature type="compositionally biased region" description="Polar residues" evidence="1">
    <location>
        <begin position="466"/>
        <end position="480"/>
    </location>
</feature>
<feature type="region of interest" description="Disordered" evidence="1">
    <location>
        <begin position="1"/>
        <end position="34"/>
    </location>
</feature>